<dbReference type="SMART" id="SM00062">
    <property type="entry name" value="PBPb"/>
    <property type="match status" value="1"/>
</dbReference>
<keyword evidence="2" id="KW-0813">Transport</keyword>
<evidence type="ECO:0000313" key="7">
    <source>
        <dbReference type="EMBL" id="QEX17029.1"/>
    </source>
</evidence>
<evidence type="ECO:0000313" key="8">
    <source>
        <dbReference type="Proteomes" id="UP000326202"/>
    </source>
</evidence>
<evidence type="ECO:0000256" key="4">
    <source>
        <dbReference type="RuleBase" id="RU003744"/>
    </source>
</evidence>
<feature type="domain" description="Solute-binding protein family 3/N-terminal" evidence="6">
    <location>
        <begin position="29"/>
        <end position="260"/>
    </location>
</feature>
<dbReference type="Pfam" id="PF00497">
    <property type="entry name" value="SBP_bac_3"/>
    <property type="match status" value="1"/>
</dbReference>
<gene>
    <name evidence="7" type="ORF">FRZ44_23250</name>
</gene>
<dbReference type="CDD" id="cd13692">
    <property type="entry name" value="PBP2_BztA"/>
    <property type="match status" value="1"/>
</dbReference>
<evidence type="ECO:0000259" key="6">
    <source>
        <dbReference type="SMART" id="SM00062"/>
    </source>
</evidence>
<accession>A0A5J6MHT2</accession>
<protein>
    <submittedName>
        <fullName evidence="7">Amino acid ABC transporter substrate-binding protein</fullName>
    </submittedName>
</protein>
<dbReference type="PANTHER" id="PTHR30085">
    <property type="entry name" value="AMINO ACID ABC TRANSPORTER PERMEASE"/>
    <property type="match status" value="1"/>
</dbReference>
<keyword evidence="3 5" id="KW-0732">Signal</keyword>
<keyword evidence="8" id="KW-1185">Reference proteome</keyword>
<dbReference type="PROSITE" id="PS01039">
    <property type="entry name" value="SBP_BACTERIAL_3"/>
    <property type="match status" value="1"/>
</dbReference>
<feature type="signal peptide" evidence="5">
    <location>
        <begin position="1"/>
        <end position="18"/>
    </location>
</feature>
<evidence type="ECO:0000256" key="2">
    <source>
        <dbReference type="ARBA" id="ARBA00022448"/>
    </source>
</evidence>
<evidence type="ECO:0000256" key="1">
    <source>
        <dbReference type="ARBA" id="ARBA00010333"/>
    </source>
</evidence>
<proteinExistence type="inferred from homology"/>
<reference evidence="7 8" key="1">
    <citation type="submission" date="2019-08" db="EMBL/GenBank/DDBJ databases">
        <title>Hyperibacter terrae gen. nov., sp. nov. and Hyperibacter viscosus sp. nov., two new members in the family Rhodospirillaceae isolated from the rhizosphere of Hypericum perforatum.</title>
        <authorList>
            <person name="Noviana Z."/>
        </authorList>
    </citation>
    <scope>NUCLEOTIDE SEQUENCE [LARGE SCALE GENOMIC DNA]</scope>
    <source>
        <strain evidence="7 8">R5913</strain>
    </source>
</reference>
<dbReference type="Gene3D" id="3.40.190.10">
    <property type="entry name" value="Periplasmic binding protein-like II"/>
    <property type="match status" value="2"/>
</dbReference>
<dbReference type="InterPro" id="IPR018313">
    <property type="entry name" value="SBP_3_CS"/>
</dbReference>
<dbReference type="AlphaFoldDB" id="A0A5J6MHT2"/>
<dbReference type="InterPro" id="IPR051455">
    <property type="entry name" value="Bact_solute-bind_prot3"/>
</dbReference>
<dbReference type="KEGG" id="htq:FRZ44_23250"/>
<dbReference type="InterPro" id="IPR001638">
    <property type="entry name" value="Solute-binding_3/MltF_N"/>
</dbReference>
<dbReference type="PANTHER" id="PTHR30085:SF7">
    <property type="entry name" value="AMINO-ACID ABC TRANSPORTER-BINDING PROTEIN YHDW-RELATED"/>
    <property type="match status" value="1"/>
</dbReference>
<dbReference type="SUPFAM" id="SSF53850">
    <property type="entry name" value="Periplasmic binding protein-like II"/>
    <property type="match status" value="1"/>
</dbReference>
<evidence type="ECO:0000256" key="3">
    <source>
        <dbReference type="ARBA" id="ARBA00022729"/>
    </source>
</evidence>
<dbReference type="GO" id="GO:0006865">
    <property type="term" value="P:amino acid transport"/>
    <property type="evidence" value="ECO:0007669"/>
    <property type="project" value="TreeGrafter"/>
</dbReference>
<comment type="similarity">
    <text evidence="1 4">Belongs to the bacterial solute-binding protein 3 family.</text>
</comment>
<sequence>MFAAAALAVVFAVGSAQASTLDDVKARGVLNCGVNGPTGLTGFGAPDDKGNWTGLDVDLCRAVAAAIFGDATKVKYVPLGSKERFTALQSGEIDFLARNSTWTLSRDTDLGLDFVAVNYYDGQGFMVRKELGVSSAKQLSGATVCVQTGTTTEKNLGDYFRTNNLELKSVVFETADQARQAYDEGRCDAYTTDASGLASERTQLKNPGDNIILPEIISKEPLGPAVRHGDNQWGDLVRWSFFAMLIGEEFGITQANVDEMKASSDNPEVRRLLGAEDDMGKMLGVDNTWAYNIIKQVGNYGESFERNVGLKTPLALARGLNELWSKGGLQYAPPAR</sequence>
<dbReference type="EMBL" id="CP042906">
    <property type="protein sequence ID" value="QEX17029.1"/>
    <property type="molecule type" value="Genomic_DNA"/>
</dbReference>
<feature type="chain" id="PRO_5023894310" evidence="5">
    <location>
        <begin position="19"/>
        <end position="336"/>
    </location>
</feature>
<name>A0A5J6MHT2_9PROT</name>
<organism evidence="7 8">
    <name type="scientific">Hypericibacter terrae</name>
    <dbReference type="NCBI Taxonomy" id="2602015"/>
    <lineage>
        <taxon>Bacteria</taxon>
        <taxon>Pseudomonadati</taxon>
        <taxon>Pseudomonadota</taxon>
        <taxon>Alphaproteobacteria</taxon>
        <taxon>Rhodospirillales</taxon>
        <taxon>Dongiaceae</taxon>
        <taxon>Hypericibacter</taxon>
    </lineage>
</organism>
<evidence type="ECO:0000256" key="5">
    <source>
        <dbReference type="SAM" id="SignalP"/>
    </source>
</evidence>
<dbReference type="Proteomes" id="UP000326202">
    <property type="component" value="Chromosome"/>
</dbReference>